<sequence length="54" mass="5689">MHGVLAIKPAVLVQFNAFAVIHLGLFGDVVTTLALGALERHFDALVGGHLVLLL</sequence>
<organism evidence="1">
    <name type="scientific">freshwater metagenome</name>
    <dbReference type="NCBI Taxonomy" id="449393"/>
    <lineage>
        <taxon>unclassified sequences</taxon>
        <taxon>metagenomes</taxon>
        <taxon>ecological metagenomes</taxon>
    </lineage>
</organism>
<evidence type="ECO:0000313" key="2">
    <source>
        <dbReference type="EMBL" id="CAB4750511.1"/>
    </source>
</evidence>
<accession>A0A6J6ASA0</accession>
<reference evidence="1" key="1">
    <citation type="submission" date="2020-05" db="EMBL/GenBank/DDBJ databases">
        <authorList>
            <person name="Chiriac C."/>
            <person name="Salcher M."/>
            <person name="Ghai R."/>
            <person name="Kavagutti S V."/>
        </authorList>
    </citation>
    <scope>NUCLEOTIDE SEQUENCE</scope>
</reference>
<evidence type="ECO:0000313" key="1">
    <source>
        <dbReference type="EMBL" id="CAB4529602.1"/>
    </source>
</evidence>
<proteinExistence type="predicted"/>
<name>A0A6J6ASA0_9ZZZZ</name>
<dbReference type="EMBL" id="CAFBMG010000002">
    <property type="protein sequence ID" value="CAB4888752.1"/>
    <property type="molecule type" value="Genomic_DNA"/>
</dbReference>
<dbReference type="AlphaFoldDB" id="A0A6J6ASA0"/>
<dbReference type="EMBL" id="CAEZYU010000082">
    <property type="protein sequence ID" value="CAB4750511.1"/>
    <property type="molecule type" value="Genomic_DNA"/>
</dbReference>
<dbReference type="EMBL" id="CAEZSF010000003">
    <property type="protein sequence ID" value="CAB4529602.1"/>
    <property type="molecule type" value="Genomic_DNA"/>
</dbReference>
<protein>
    <submittedName>
        <fullName evidence="1">Unannotated protein</fullName>
    </submittedName>
</protein>
<evidence type="ECO:0000313" key="3">
    <source>
        <dbReference type="EMBL" id="CAB4888752.1"/>
    </source>
</evidence>
<gene>
    <name evidence="1" type="ORF">UFOPK1358_00056</name>
    <name evidence="2" type="ORF">UFOPK2766_01627</name>
    <name evidence="3" type="ORF">UFOPK3519_00061</name>
</gene>